<sequence>MTFSYSILLLGDYFVFWGKITENNGPIDYFMEIIYHFQTYLSKTDHSSFHIYHFFHIAPLTYGHKKRDTAVSQPC</sequence>
<comment type="caution">
    <text evidence="1">The sequence shown here is derived from an EMBL/GenBank/DDBJ whole genome shotgun (WGS) entry which is preliminary data.</text>
</comment>
<gene>
    <name evidence="1" type="ORF">EVA_10686</name>
</gene>
<name>J9G1W6_9ZZZZ</name>
<reference evidence="1" key="1">
    <citation type="journal article" date="2012" name="PLoS ONE">
        <title>Gene sets for utilization of primary and secondary nutrition supplies in the distal gut of endangered iberian lynx.</title>
        <authorList>
            <person name="Alcaide M."/>
            <person name="Messina E."/>
            <person name="Richter M."/>
            <person name="Bargiela R."/>
            <person name="Peplies J."/>
            <person name="Huws S.A."/>
            <person name="Newbold C.J."/>
            <person name="Golyshin P.N."/>
            <person name="Simon M.A."/>
            <person name="Lopez G."/>
            <person name="Yakimov M.M."/>
            <person name="Ferrer M."/>
        </authorList>
    </citation>
    <scope>NUCLEOTIDE SEQUENCE</scope>
</reference>
<dbReference type="AlphaFoldDB" id="J9G1W6"/>
<protein>
    <submittedName>
        <fullName evidence="1">Uncharacterized protein</fullName>
    </submittedName>
</protein>
<evidence type="ECO:0000313" key="1">
    <source>
        <dbReference type="EMBL" id="EJX01207.1"/>
    </source>
</evidence>
<accession>J9G1W6</accession>
<organism evidence="1">
    <name type="scientific">gut metagenome</name>
    <dbReference type="NCBI Taxonomy" id="749906"/>
    <lineage>
        <taxon>unclassified sequences</taxon>
        <taxon>metagenomes</taxon>
        <taxon>organismal metagenomes</taxon>
    </lineage>
</organism>
<dbReference type="EMBL" id="AMCI01003052">
    <property type="protein sequence ID" value="EJX01207.1"/>
    <property type="molecule type" value="Genomic_DNA"/>
</dbReference>
<proteinExistence type="predicted"/>